<accession>A0A6N8FPA5</accession>
<dbReference type="AlphaFoldDB" id="A0A6N8FPA5"/>
<evidence type="ECO:0000313" key="1">
    <source>
        <dbReference type="EMBL" id="MUK90756.1"/>
    </source>
</evidence>
<comment type="caution">
    <text evidence="1">The sequence shown here is derived from an EMBL/GenBank/DDBJ whole genome shotgun (WGS) entry which is preliminary data.</text>
</comment>
<gene>
    <name evidence="1" type="ORF">GMD78_20580</name>
</gene>
<proteinExistence type="predicted"/>
<protein>
    <submittedName>
        <fullName evidence="1">Uncharacterized protein</fullName>
    </submittedName>
</protein>
<sequence>MPIKTIKGLIKRRLLVNYQVDPDVIQNVIPPPFKPKIIKGNSIIGVCLIRLEDIRPSLLASLSVGISSENAAHRIAVEWVEEGIKKEGVYIFRRDTNSKLNTLVGGRLFPGVHKFADFEVSDCNGMVEFSMVSRDKEAEVHISGNECEALPEISVFSSIDEISAFFKGGEDGYSPNPKQNCVQGLCLQTDNWNMKPFMVDNLKTTYMQNKLNIPKEELQFDSVVIMRDVDHTWKKIPSIKL</sequence>
<name>A0A6N8FPA5_9BACI</name>
<dbReference type="Pfam" id="PF09844">
    <property type="entry name" value="DUF2071"/>
    <property type="match status" value="1"/>
</dbReference>
<dbReference type="EMBL" id="WOCA01000030">
    <property type="protein sequence ID" value="MUK90756.1"/>
    <property type="molecule type" value="Genomic_DNA"/>
</dbReference>
<dbReference type="RefSeq" id="WP_155671845.1">
    <property type="nucleotide sequence ID" value="NZ_WOCA01000030.1"/>
</dbReference>
<dbReference type="Proteomes" id="UP000469125">
    <property type="component" value="Unassembled WGS sequence"/>
</dbReference>
<keyword evidence="2" id="KW-1185">Reference proteome</keyword>
<reference evidence="1 2" key="1">
    <citation type="submission" date="2019-11" db="EMBL/GenBank/DDBJ databases">
        <authorList>
            <person name="Li X."/>
        </authorList>
    </citation>
    <scope>NUCLEOTIDE SEQUENCE [LARGE SCALE GENOMIC DNA]</scope>
    <source>
        <strain evidence="1 2">L9</strain>
    </source>
</reference>
<dbReference type="InterPro" id="IPR018644">
    <property type="entry name" value="DUF2071"/>
</dbReference>
<evidence type="ECO:0000313" key="2">
    <source>
        <dbReference type="Proteomes" id="UP000469125"/>
    </source>
</evidence>
<organism evidence="1 2">
    <name type="scientific">Ornithinibacillus caprae</name>
    <dbReference type="NCBI Taxonomy" id="2678566"/>
    <lineage>
        <taxon>Bacteria</taxon>
        <taxon>Bacillati</taxon>
        <taxon>Bacillota</taxon>
        <taxon>Bacilli</taxon>
        <taxon>Bacillales</taxon>
        <taxon>Bacillaceae</taxon>
        <taxon>Ornithinibacillus</taxon>
    </lineage>
</organism>